<feature type="domain" description="GAF" evidence="4">
    <location>
        <begin position="366"/>
        <end position="513"/>
    </location>
</feature>
<dbReference type="InterPro" id="IPR035965">
    <property type="entry name" value="PAS-like_dom_sf"/>
</dbReference>
<feature type="coiled-coil region" evidence="1">
    <location>
        <begin position="667"/>
        <end position="738"/>
    </location>
</feature>
<sequence>MKKINFNSIKSKMIIGYGSMALLIVIVVLITLSQISGILEKGTDVLENKQPSRLYVDAYKSGIRNSNISFQNYLLSGSETTKQELNKIWNKEVKAAKDSLDSLVTNWSNPENIILYEKINRLANRIKNKQEEAINNASFSSGTTNIYISDYPNLAGDTIYGTNDLQTWIDGELSNQSSEGNQNAQLFSENVKPLSDEFDDLSSQLYVNLEQEALDIADEIYSARDRFLISELIIVLISIILCLILFRYARNQIKNSIDALQSEVKILSEGNIPETKAHTNDELDIILEEIHILSENLSNVKNFALEVGKGSFDSNISVFNNKGDIGTSLAEMRESLKNVSEEARVRNWTNKGTAEFGDILRKFNNNISELSDHVITFMVNYLEANQGSIFIVDDSDEDNPRLQLTATYAYDRKKFLEKTIEPGQGLVGQVYLEKQSIYLKELPKDYINITSGLGNATPKSIFIVPLIANEKVYGVIELGTFTEFNENERKFIEDVGENIASSVQSVKINERTNKLLAESQEMTEQMRSQEEEMRQNMEELQATQEEMERSQGESNERMQSIEKSGLAFIEFKPSGHIVSADRTFLNLMEYEMDELEGKHHQIFVSPEYAKSEEYKKFREDISNGKLVTGVFERYTKTGKKKYLKGAYSDVRNTNGEPVKVFKFIVDVTDIVEKSNELIKEKEELLKQLENINSDIEKSENRNIEDLKSYQEELRNTLLNKLKKTEQELKASLEKQKKDLGL</sequence>
<dbReference type="InterPro" id="IPR050903">
    <property type="entry name" value="Bact_Chemotaxis_MeTrfase"/>
</dbReference>
<dbReference type="InterPro" id="IPR029016">
    <property type="entry name" value="GAF-like_dom_sf"/>
</dbReference>
<dbReference type="SUPFAM" id="SSF55785">
    <property type="entry name" value="PYP-like sensor domain (PAS domain)"/>
    <property type="match status" value="1"/>
</dbReference>
<keyword evidence="3" id="KW-0812">Transmembrane</keyword>
<dbReference type="InterPro" id="IPR000014">
    <property type="entry name" value="PAS"/>
</dbReference>
<dbReference type="Pfam" id="PF08447">
    <property type="entry name" value="PAS_3"/>
    <property type="match status" value="1"/>
</dbReference>
<keyword evidence="1" id="KW-0175">Coiled coil</keyword>
<reference evidence="5" key="1">
    <citation type="submission" date="2023-08" db="EMBL/GenBank/DDBJ databases">
        <title>Comparative genomics and taxonomic characterization of three novel marine species of genus Marivirga.</title>
        <authorList>
            <person name="Muhammad N."/>
            <person name="Kim S.-G."/>
        </authorList>
    </citation>
    <scope>NUCLEOTIDE SEQUENCE</scope>
    <source>
        <strain evidence="5">BKB1-2</strain>
    </source>
</reference>
<name>A0AA52F0B0_9BACT</name>
<proteinExistence type="predicted"/>
<dbReference type="InterPro" id="IPR003018">
    <property type="entry name" value="GAF"/>
</dbReference>
<keyword evidence="3" id="KW-1133">Transmembrane helix</keyword>
<feature type="compositionally biased region" description="Basic and acidic residues" evidence="2">
    <location>
        <begin position="527"/>
        <end position="537"/>
    </location>
</feature>
<feature type="transmembrane region" description="Helical" evidence="3">
    <location>
        <begin position="227"/>
        <end position="246"/>
    </location>
</feature>
<dbReference type="AlphaFoldDB" id="A0AA52F0B0"/>
<dbReference type="InterPro" id="IPR013655">
    <property type="entry name" value="PAS_fold_3"/>
</dbReference>
<organism evidence="5">
    <name type="scientific">Marivirga arenosa</name>
    <dbReference type="NCBI Taxonomy" id="3059076"/>
    <lineage>
        <taxon>Bacteria</taxon>
        <taxon>Pseudomonadati</taxon>
        <taxon>Bacteroidota</taxon>
        <taxon>Cytophagia</taxon>
        <taxon>Cytophagales</taxon>
        <taxon>Marivirgaceae</taxon>
        <taxon>Marivirga</taxon>
    </lineage>
</organism>
<dbReference type="SMART" id="SM00065">
    <property type="entry name" value="GAF"/>
    <property type="match status" value="1"/>
</dbReference>
<evidence type="ECO:0000256" key="2">
    <source>
        <dbReference type="SAM" id="MobiDB-lite"/>
    </source>
</evidence>
<dbReference type="CDD" id="cd00130">
    <property type="entry name" value="PAS"/>
    <property type="match status" value="1"/>
</dbReference>
<dbReference type="EMBL" id="CP129968">
    <property type="protein sequence ID" value="WNB18113.1"/>
    <property type="molecule type" value="Genomic_DNA"/>
</dbReference>
<dbReference type="PANTHER" id="PTHR24422:SF10">
    <property type="entry name" value="CHEMOTAXIS PROTEIN METHYLTRANSFERASE 2"/>
    <property type="match status" value="1"/>
</dbReference>
<gene>
    <name evidence="5" type="ORF">QYS47_29255</name>
</gene>
<dbReference type="RefSeq" id="WP_322347656.1">
    <property type="nucleotide sequence ID" value="NZ_CP129968.2"/>
</dbReference>
<dbReference type="KEGG" id="marp:QYS47_29255"/>
<dbReference type="Proteomes" id="UP001232019">
    <property type="component" value="Chromosome"/>
</dbReference>
<protein>
    <submittedName>
        <fullName evidence="5">GAF domain-containing protein</fullName>
    </submittedName>
</protein>
<evidence type="ECO:0000313" key="5">
    <source>
        <dbReference type="EMBL" id="WNB18113.1"/>
    </source>
</evidence>
<evidence type="ECO:0000256" key="1">
    <source>
        <dbReference type="SAM" id="Coils"/>
    </source>
</evidence>
<evidence type="ECO:0000256" key="3">
    <source>
        <dbReference type="SAM" id="Phobius"/>
    </source>
</evidence>
<dbReference type="NCBIfam" id="TIGR00229">
    <property type="entry name" value="sensory_box"/>
    <property type="match status" value="1"/>
</dbReference>
<accession>A0AA52F0B0</accession>
<evidence type="ECO:0000259" key="4">
    <source>
        <dbReference type="SMART" id="SM00065"/>
    </source>
</evidence>
<dbReference type="Gene3D" id="3.30.450.20">
    <property type="entry name" value="PAS domain"/>
    <property type="match status" value="1"/>
</dbReference>
<feature type="region of interest" description="Disordered" evidence="2">
    <location>
        <begin position="518"/>
        <end position="554"/>
    </location>
</feature>
<dbReference type="SUPFAM" id="SSF55781">
    <property type="entry name" value="GAF domain-like"/>
    <property type="match status" value="1"/>
</dbReference>
<dbReference type="PANTHER" id="PTHR24422">
    <property type="entry name" value="CHEMOTAXIS PROTEIN METHYLTRANSFERASE"/>
    <property type="match status" value="1"/>
</dbReference>
<dbReference type="Pfam" id="PF13185">
    <property type="entry name" value="GAF_2"/>
    <property type="match status" value="1"/>
</dbReference>
<keyword evidence="3" id="KW-0472">Membrane</keyword>
<dbReference type="Gene3D" id="3.30.450.40">
    <property type="match status" value="1"/>
</dbReference>